<evidence type="ECO:0000256" key="9">
    <source>
        <dbReference type="PIRSR" id="PIRSR610347-1"/>
    </source>
</evidence>
<dbReference type="AlphaFoldDB" id="A0AAE1EEY2"/>
<feature type="binding site" evidence="10">
    <location>
        <position position="379"/>
    </location>
    <ligand>
        <name>substrate</name>
    </ligand>
</feature>
<evidence type="ECO:0000313" key="14">
    <source>
        <dbReference type="EMBL" id="KAK3849642.1"/>
    </source>
</evidence>
<dbReference type="GO" id="GO:0017005">
    <property type="term" value="F:3'-tyrosyl-DNA phosphodiesterase activity"/>
    <property type="evidence" value="ECO:0007669"/>
    <property type="project" value="TreeGrafter"/>
</dbReference>
<dbReference type="PANTHER" id="PTHR12415">
    <property type="entry name" value="TYROSYL-DNA PHOSPHODIESTERASE 1"/>
    <property type="match status" value="1"/>
</dbReference>
<keyword evidence="6" id="KW-0269">Exonuclease</keyword>
<protein>
    <recommendedName>
        <fullName evidence="13">PBZ-type domain-containing protein</fullName>
    </recommendedName>
</protein>
<reference evidence="14" key="1">
    <citation type="submission" date="2023-10" db="EMBL/GenBank/DDBJ databases">
        <title>Genome assemblies of two species of porcelain crab, Petrolisthes cinctipes and Petrolisthes manimaculis (Anomura: Porcellanidae).</title>
        <authorList>
            <person name="Angst P."/>
        </authorList>
    </citation>
    <scope>NUCLEOTIDE SEQUENCE</scope>
    <source>
        <strain evidence="14">PB745_01</strain>
        <tissue evidence="14">Gill</tissue>
    </source>
</reference>
<evidence type="ECO:0000256" key="10">
    <source>
        <dbReference type="PIRSR" id="PIRSR610347-2"/>
    </source>
</evidence>
<evidence type="ECO:0000256" key="4">
    <source>
        <dbReference type="ARBA" id="ARBA00022763"/>
    </source>
</evidence>
<dbReference type="PANTHER" id="PTHR12415:SF0">
    <property type="entry name" value="TYROSYL-DNA PHOSPHODIESTERASE 1"/>
    <property type="match status" value="1"/>
</dbReference>
<evidence type="ECO:0000256" key="5">
    <source>
        <dbReference type="ARBA" id="ARBA00022801"/>
    </source>
</evidence>
<gene>
    <name evidence="14" type="ORF">Pcinc_043611</name>
</gene>
<feature type="compositionally biased region" description="Basic and acidic residues" evidence="12">
    <location>
        <begin position="156"/>
        <end position="180"/>
    </location>
</feature>
<feature type="site" description="Interaction with DNA" evidence="11">
    <location>
        <position position="628"/>
    </location>
</feature>
<comment type="caution">
    <text evidence="14">The sequence shown here is derived from an EMBL/GenBank/DDBJ whole genome shotgun (WGS) entry which is preliminary data.</text>
</comment>
<dbReference type="SUPFAM" id="SSF56024">
    <property type="entry name" value="Phospholipase D/nuclease"/>
    <property type="match status" value="2"/>
</dbReference>
<evidence type="ECO:0000256" key="6">
    <source>
        <dbReference type="ARBA" id="ARBA00022839"/>
    </source>
</evidence>
<evidence type="ECO:0000256" key="3">
    <source>
        <dbReference type="ARBA" id="ARBA00022722"/>
    </source>
</evidence>
<evidence type="ECO:0000256" key="7">
    <source>
        <dbReference type="ARBA" id="ARBA00023204"/>
    </source>
</evidence>
<keyword evidence="3" id="KW-0540">Nuclease</keyword>
<evidence type="ECO:0000256" key="11">
    <source>
        <dbReference type="PIRSR" id="PIRSR610347-3"/>
    </source>
</evidence>
<dbReference type="Gene3D" id="3.30.870.10">
    <property type="entry name" value="Endonuclease Chain A"/>
    <property type="match status" value="2"/>
</dbReference>
<evidence type="ECO:0000256" key="1">
    <source>
        <dbReference type="ARBA" id="ARBA00004123"/>
    </source>
</evidence>
<feature type="active site" description="Proton donor/acceptor" evidence="9">
    <location>
        <position position="603"/>
    </location>
</feature>
<feature type="active site" description="Nucleophile" evidence="9">
    <location>
        <position position="377"/>
    </location>
</feature>
<keyword evidence="5" id="KW-0378">Hydrolase</keyword>
<organism evidence="14 15">
    <name type="scientific">Petrolisthes cinctipes</name>
    <name type="common">Flat porcelain crab</name>
    <dbReference type="NCBI Taxonomy" id="88211"/>
    <lineage>
        <taxon>Eukaryota</taxon>
        <taxon>Metazoa</taxon>
        <taxon>Ecdysozoa</taxon>
        <taxon>Arthropoda</taxon>
        <taxon>Crustacea</taxon>
        <taxon>Multicrustacea</taxon>
        <taxon>Malacostraca</taxon>
        <taxon>Eumalacostraca</taxon>
        <taxon>Eucarida</taxon>
        <taxon>Decapoda</taxon>
        <taxon>Pleocyemata</taxon>
        <taxon>Anomura</taxon>
        <taxon>Galatheoidea</taxon>
        <taxon>Porcellanidae</taxon>
        <taxon>Petrolisthes</taxon>
    </lineage>
</organism>
<dbReference type="Pfam" id="PF06087">
    <property type="entry name" value="Tyr-DNA_phospho"/>
    <property type="match status" value="1"/>
</dbReference>
<keyword evidence="15" id="KW-1185">Reference proteome</keyword>
<proteinExistence type="inferred from homology"/>
<evidence type="ECO:0000256" key="2">
    <source>
        <dbReference type="ARBA" id="ARBA00010205"/>
    </source>
</evidence>
<feature type="binding site" evidence="10">
    <location>
        <position position="605"/>
    </location>
    <ligand>
        <name>substrate</name>
    </ligand>
</feature>
<dbReference type="GO" id="GO:0005634">
    <property type="term" value="C:nucleus"/>
    <property type="evidence" value="ECO:0007669"/>
    <property type="project" value="UniProtKB-SubCell"/>
</dbReference>
<keyword evidence="4" id="KW-0227">DNA damage</keyword>
<keyword evidence="8" id="KW-0539">Nucleus</keyword>
<feature type="region of interest" description="Disordered" evidence="12">
    <location>
        <begin position="1"/>
        <end position="194"/>
    </location>
</feature>
<dbReference type="GO" id="GO:0003690">
    <property type="term" value="F:double-stranded DNA binding"/>
    <property type="evidence" value="ECO:0007669"/>
    <property type="project" value="TreeGrafter"/>
</dbReference>
<dbReference type="InterPro" id="IPR010347">
    <property type="entry name" value="Tdp1"/>
</dbReference>
<dbReference type="GO" id="GO:0003697">
    <property type="term" value="F:single-stranded DNA binding"/>
    <property type="evidence" value="ECO:0007669"/>
    <property type="project" value="TreeGrafter"/>
</dbReference>
<keyword evidence="7" id="KW-0234">DNA repair</keyword>
<sequence>MESDEELARRLQAQFDEEAKAVETQEQQDAVMAQGMASQSHQLSDSEEDDDSVQVVASKGSHTIGRELQKTGLTSEQSHNTGGDRRRSKVTSEDSHATKKRGREVHRSNSDKKLKTDSSDAVQREHVLSDDDDDDREERKERPQDNQRAEQLSKPIEAHTTESHQGKREATGKKFDDENGVRSAGASKRPMCKFGSSCYRKNPWHLQEFYHPHLEDCGPTTSSGSLRKSSSEPPLKSRSESLLKSTSEPPLKRSRESPSEKTSSKGISAKDRFPVRLQASAPFNFFLNKTYSVEETQNDPLSLVLPDILSPHMGDIVESAQLNFMVDLEFLMSNYKAVGLAGRPLLVMYGQLGGNPSDYPGLTCTKVNIPFQYGTHHTKMMLLQYKDGLRVVVHTANLVPDDWYEKTQGYWVSPLFPELENDKSSVLDGESPTRFKRDLVEYLQAYKAPDLTRWSHLIKRYDFTSCNVALVCSVPGYHAGENKDRWGHMKVRRLLHNHTPTWQSSRPVIAQCSSIGSLGKDESSWLRGELGLSLTGAPGSSFSSPPVNVIYPSEDDVFNSSQGWMGGSCLPYNSNTHGKQTWLTKHFHLWRSEKRGRTRAMPHIKTYTRVSKTYSEVQFLLLTSANLSKAAWGALQKQNSQLFIRSYEVGVLFLPKFVTENTEFKLGSGDKAGTLAMHYDLPLTPYPVTATPWFMNTTKKRKDAFGQTYLE</sequence>
<feature type="region of interest" description="Disordered" evidence="12">
    <location>
        <begin position="216"/>
        <end position="271"/>
    </location>
</feature>
<evidence type="ECO:0000256" key="12">
    <source>
        <dbReference type="SAM" id="MobiDB-lite"/>
    </source>
</evidence>
<feature type="compositionally biased region" description="Basic and acidic residues" evidence="12">
    <location>
        <begin position="250"/>
        <end position="271"/>
    </location>
</feature>
<feature type="compositionally biased region" description="Basic and acidic residues" evidence="12">
    <location>
        <begin position="137"/>
        <end position="148"/>
    </location>
</feature>
<comment type="subcellular location">
    <subcellularLocation>
        <location evidence="1">Nucleus</location>
    </subcellularLocation>
</comment>
<dbReference type="InterPro" id="IPR019406">
    <property type="entry name" value="APLF_PBZ"/>
</dbReference>
<feature type="compositionally biased region" description="Basic and acidic residues" evidence="12">
    <location>
        <begin position="82"/>
        <end position="97"/>
    </location>
</feature>
<feature type="domain" description="PBZ-type" evidence="13">
    <location>
        <begin position="189"/>
        <end position="213"/>
    </location>
</feature>
<dbReference type="GO" id="GO:0006281">
    <property type="term" value="P:DNA repair"/>
    <property type="evidence" value="ECO:0007669"/>
    <property type="project" value="UniProtKB-KW"/>
</dbReference>
<evidence type="ECO:0000313" key="15">
    <source>
        <dbReference type="Proteomes" id="UP001286313"/>
    </source>
</evidence>
<dbReference type="EMBL" id="JAWQEG010008788">
    <property type="protein sequence ID" value="KAK3849642.1"/>
    <property type="molecule type" value="Genomic_DNA"/>
</dbReference>
<evidence type="ECO:0000256" key="8">
    <source>
        <dbReference type="ARBA" id="ARBA00023242"/>
    </source>
</evidence>
<name>A0AAE1EEY2_PETCI</name>
<comment type="similarity">
    <text evidence="2">Belongs to the tyrosyl-DNA phosphodiesterase family.</text>
</comment>
<accession>A0AAE1EEY2</accession>
<dbReference type="Pfam" id="PF10283">
    <property type="entry name" value="zf-CCHH"/>
    <property type="match status" value="1"/>
</dbReference>
<dbReference type="GO" id="GO:0004527">
    <property type="term" value="F:exonuclease activity"/>
    <property type="evidence" value="ECO:0007669"/>
    <property type="project" value="UniProtKB-KW"/>
</dbReference>
<evidence type="ECO:0000259" key="13">
    <source>
        <dbReference type="Pfam" id="PF10283"/>
    </source>
</evidence>
<dbReference type="Proteomes" id="UP001286313">
    <property type="component" value="Unassembled WGS sequence"/>
</dbReference>
<feature type="compositionally biased region" description="Basic and acidic residues" evidence="12">
    <location>
        <begin position="105"/>
        <end position="129"/>
    </location>
</feature>
<feature type="compositionally biased region" description="Polar residues" evidence="12">
    <location>
        <begin position="71"/>
        <end position="81"/>
    </location>
</feature>